<dbReference type="Proteomes" id="UP000440578">
    <property type="component" value="Unassembled WGS sequence"/>
</dbReference>
<proteinExistence type="predicted"/>
<feature type="transmembrane region" description="Helical" evidence="1">
    <location>
        <begin position="6"/>
        <end position="23"/>
    </location>
</feature>
<gene>
    <name evidence="2" type="ORF">FJT64_012646</name>
</gene>
<accession>A0A6A4VF74</accession>
<feature type="transmembrane region" description="Helical" evidence="1">
    <location>
        <begin position="35"/>
        <end position="60"/>
    </location>
</feature>
<dbReference type="AlphaFoldDB" id="A0A6A4VF74"/>
<dbReference type="GO" id="GO:0006811">
    <property type="term" value="P:monoatomic ion transport"/>
    <property type="evidence" value="ECO:0007669"/>
    <property type="project" value="InterPro"/>
</dbReference>
<name>A0A6A4VF74_AMPAM</name>
<comment type="caution">
    <text evidence="2">The sequence shown here is derived from an EMBL/GenBank/DDBJ whole genome shotgun (WGS) entry which is preliminary data.</text>
</comment>
<dbReference type="InterPro" id="IPR038050">
    <property type="entry name" value="Neuro_actylchol_rec"/>
</dbReference>
<dbReference type="InterPro" id="IPR036719">
    <property type="entry name" value="Neuro-gated_channel_TM_sf"/>
</dbReference>
<dbReference type="Gene3D" id="1.20.58.390">
    <property type="entry name" value="Neurotransmitter-gated ion-channel transmembrane domain"/>
    <property type="match status" value="1"/>
</dbReference>
<dbReference type="GO" id="GO:0016020">
    <property type="term" value="C:membrane"/>
    <property type="evidence" value="ECO:0007669"/>
    <property type="project" value="InterPro"/>
</dbReference>
<keyword evidence="1" id="KW-0812">Transmembrane</keyword>
<keyword evidence="1" id="KW-0472">Membrane</keyword>
<feature type="transmembrane region" description="Helical" evidence="1">
    <location>
        <begin position="147"/>
        <end position="169"/>
    </location>
</feature>
<evidence type="ECO:0000313" key="2">
    <source>
        <dbReference type="EMBL" id="KAF0289018.1"/>
    </source>
</evidence>
<keyword evidence="3" id="KW-1185">Reference proteome</keyword>
<reference evidence="2 3" key="1">
    <citation type="submission" date="2019-07" db="EMBL/GenBank/DDBJ databases">
        <title>Draft genome assembly of a fouling barnacle, Amphibalanus amphitrite (Darwin, 1854): The first reference genome for Thecostraca.</title>
        <authorList>
            <person name="Kim W."/>
        </authorList>
    </citation>
    <scope>NUCLEOTIDE SEQUENCE [LARGE SCALE GENOMIC DNA]</scope>
    <source>
        <strain evidence="2">SNU_AA5</strain>
        <tissue evidence="2">Soma without cirri and trophi</tissue>
    </source>
</reference>
<keyword evidence="1" id="KW-1133">Transmembrane helix</keyword>
<protein>
    <submittedName>
        <fullName evidence="2">Uncharacterized protein</fullName>
    </submittedName>
</protein>
<sequence length="215" mass="24478">MLRTRLLLNCTNLLTIISMYLSVSKTEAKRVPKVSYVTALNLWMFVTVAFCFSSVLLVILDIRLVVLLTNPGRKLETLLDFIRPKNTPEPSVQLYLEDEDEDGDEFADASDVTPELSGAELTEQQLRVRVAEKRVEWLARTAGFEQVYLVGYPVLFVLFLLAYFGHFLSQRNAKMTSLMSASQSNDTLYPGCYCLLEDFDKGCMTEQDYIDNQLT</sequence>
<dbReference type="EMBL" id="VIIS01002067">
    <property type="protein sequence ID" value="KAF0289018.1"/>
    <property type="molecule type" value="Genomic_DNA"/>
</dbReference>
<dbReference type="SUPFAM" id="SSF90112">
    <property type="entry name" value="Neurotransmitter-gated ion-channel transmembrane pore"/>
    <property type="match status" value="1"/>
</dbReference>
<evidence type="ECO:0000256" key="1">
    <source>
        <dbReference type="SAM" id="Phobius"/>
    </source>
</evidence>
<evidence type="ECO:0000313" key="3">
    <source>
        <dbReference type="Proteomes" id="UP000440578"/>
    </source>
</evidence>
<organism evidence="2 3">
    <name type="scientific">Amphibalanus amphitrite</name>
    <name type="common">Striped barnacle</name>
    <name type="synonym">Balanus amphitrite</name>
    <dbReference type="NCBI Taxonomy" id="1232801"/>
    <lineage>
        <taxon>Eukaryota</taxon>
        <taxon>Metazoa</taxon>
        <taxon>Ecdysozoa</taxon>
        <taxon>Arthropoda</taxon>
        <taxon>Crustacea</taxon>
        <taxon>Multicrustacea</taxon>
        <taxon>Cirripedia</taxon>
        <taxon>Thoracica</taxon>
        <taxon>Thoracicalcarea</taxon>
        <taxon>Balanomorpha</taxon>
        <taxon>Balanoidea</taxon>
        <taxon>Balanidae</taxon>
        <taxon>Amphibalaninae</taxon>
        <taxon>Amphibalanus</taxon>
    </lineage>
</organism>
<dbReference type="OrthoDB" id="6397742at2759"/>